<dbReference type="EMBL" id="CP093361">
    <property type="protein sequence ID" value="UQS87417.1"/>
    <property type="molecule type" value="Genomic_DNA"/>
</dbReference>
<evidence type="ECO:0000256" key="1">
    <source>
        <dbReference type="SAM" id="Phobius"/>
    </source>
</evidence>
<organism evidence="2 3">
    <name type="scientific">Nicoliella spurrieriana</name>
    <dbReference type="NCBI Taxonomy" id="2925830"/>
    <lineage>
        <taxon>Bacteria</taxon>
        <taxon>Bacillati</taxon>
        <taxon>Bacillota</taxon>
        <taxon>Bacilli</taxon>
        <taxon>Lactobacillales</taxon>
        <taxon>Lactobacillaceae</taxon>
        <taxon>Nicoliella</taxon>
    </lineage>
</organism>
<feature type="transmembrane region" description="Helical" evidence="1">
    <location>
        <begin position="36"/>
        <end position="53"/>
    </location>
</feature>
<sequence>MKKFNLLRSALVVVAVIMLIHYLFLTRFLPDTVNTVIEIVLSAVEIILIYSYVRFIRNQRK</sequence>
<keyword evidence="1" id="KW-0812">Transmembrane</keyword>
<evidence type="ECO:0000313" key="3">
    <source>
        <dbReference type="Proteomes" id="UP000831181"/>
    </source>
</evidence>
<evidence type="ECO:0000313" key="2">
    <source>
        <dbReference type="EMBL" id="UQS87417.1"/>
    </source>
</evidence>
<gene>
    <name evidence="2" type="ORF">MOO44_04495</name>
</gene>
<feature type="transmembrane region" description="Helical" evidence="1">
    <location>
        <begin position="7"/>
        <end position="24"/>
    </location>
</feature>
<dbReference type="KEGG" id="lbe:MOO44_04495"/>
<keyword evidence="3" id="KW-1185">Reference proteome</keyword>
<dbReference type="AlphaFoldDB" id="A0A976RT86"/>
<protein>
    <submittedName>
        <fullName evidence="2">Uncharacterized protein</fullName>
    </submittedName>
</protein>
<keyword evidence="1" id="KW-0472">Membrane</keyword>
<dbReference type="Proteomes" id="UP000831181">
    <property type="component" value="Chromosome"/>
</dbReference>
<keyword evidence="1" id="KW-1133">Transmembrane helix</keyword>
<dbReference type="RefSeq" id="WP_260117224.1">
    <property type="nucleotide sequence ID" value="NZ_CP093361.1"/>
</dbReference>
<accession>A0A976RT86</accession>
<proteinExistence type="predicted"/>
<name>A0A976RT86_9LACO</name>
<reference evidence="2" key="1">
    <citation type="journal article" date="2022" name="Int. J. Syst. Evol. Microbiol.">
        <title>Apilactobacillus apisilvae sp. nov., Nicolia spurrieriana gen. nov. sp. nov., Bombilactobacillus folatiphilus sp. nov. and Bombilactobacillus thymidiniphilus sp. nov., four new lactic acid bacterial isolates from stingless bees Tetragonula carbonaria and Austroplebeia australis.</title>
        <authorList>
            <person name="Oliphant S.A."/>
            <person name="Watson-Haigh N.S."/>
            <person name="Sumby K.M."/>
            <person name="Gardner J."/>
            <person name="Groom S."/>
            <person name="Jiranek V."/>
        </authorList>
    </citation>
    <scope>NUCLEOTIDE SEQUENCE</scope>
    <source>
        <strain evidence="2">SGEP1_A5</strain>
    </source>
</reference>